<protein>
    <submittedName>
        <fullName evidence="1">Uncharacterized protein</fullName>
    </submittedName>
</protein>
<evidence type="ECO:0000313" key="2">
    <source>
        <dbReference type="Proteomes" id="UP000182788"/>
    </source>
</evidence>
<dbReference type="AlphaFoldDB" id="A0A1J9UMU3"/>
<gene>
    <name evidence="1" type="ORF">BAU28_13575</name>
</gene>
<dbReference type="Proteomes" id="UP000182788">
    <property type="component" value="Unassembled WGS sequence"/>
</dbReference>
<accession>A0A1J9UMU3</accession>
<proteinExistence type="predicted"/>
<comment type="caution">
    <text evidence="1">The sequence shown here is derived from an EMBL/GenBank/DDBJ whole genome shotgun (WGS) entry which is preliminary data.</text>
</comment>
<organism evidence="1 2">
    <name type="scientific">Bacillus paramycoides</name>
    <dbReference type="NCBI Taxonomy" id="2026194"/>
    <lineage>
        <taxon>Bacteria</taxon>
        <taxon>Bacillati</taxon>
        <taxon>Bacillota</taxon>
        <taxon>Bacilli</taxon>
        <taxon>Bacillales</taxon>
        <taxon>Bacillaceae</taxon>
        <taxon>Bacillus</taxon>
        <taxon>Bacillus cereus group</taxon>
    </lineage>
</organism>
<name>A0A1J9UMU3_9BACI</name>
<dbReference type="EMBL" id="MAOI01000070">
    <property type="protein sequence ID" value="OJD80088.1"/>
    <property type="molecule type" value="Genomic_DNA"/>
</dbReference>
<reference evidence="1 2" key="1">
    <citation type="submission" date="2016-06" db="EMBL/GenBank/DDBJ databases">
        <title>First insights into the genetic diversity and population structure of in the Bacillus cereus group bacteria from diverse marine environments.</title>
        <authorList>
            <person name="Liu Y."/>
            <person name="Lai Q."/>
            <person name="Shao Z."/>
        </authorList>
    </citation>
    <scope>NUCLEOTIDE SEQUENCE [LARGE SCALE GENOMIC DNA]</scope>
    <source>
        <strain evidence="1 2">NH24A2</strain>
    </source>
</reference>
<evidence type="ECO:0000313" key="1">
    <source>
        <dbReference type="EMBL" id="OJD80088.1"/>
    </source>
</evidence>
<sequence>MLRILLNISGLKEGRIKAAEFGQGVDKAMKEALEGTNISADQLQKWGQSVAKGGKEGSAAMTDIAKALNQIEDETKRNEIGVKLFGR</sequence>